<organism evidence="2 3">
    <name type="scientific">Syntrophus aciditrophicus (strain SB)</name>
    <dbReference type="NCBI Taxonomy" id="56780"/>
    <lineage>
        <taxon>Bacteria</taxon>
        <taxon>Pseudomonadati</taxon>
        <taxon>Thermodesulfobacteriota</taxon>
        <taxon>Syntrophia</taxon>
        <taxon>Syntrophales</taxon>
        <taxon>Syntrophaceae</taxon>
        <taxon>Syntrophus</taxon>
    </lineage>
</organism>
<feature type="region of interest" description="Disordered" evidence="1">
    <location>
        <begin position="1"/>
        <end position="29"/>
    </location>
</feature>
<keyword evidence="3" id="KW-1185">Reference proteome</keyword>
<dbReference type="KEGG" id="sat:SYN_00832"/>
<accession>Q2LVN2</accession>
<dbReference type="Proteomes" id="UP000001933">
    <property type="component" value="Chromosome"/>
</dbReference>
<proteinExistence type="predicted"/>
<protein>
    <submittedName>
        <fullName evidence="2">Hypothetical cytosolic protein</fullName>
    </submittedName>
</protein>
<dbReference type="STRING" id="56780.SYN_00832"/>
<sequence>MRMTMHGDLRMKRRRKRSKTEPEPQTPLRENRWCEKHGYFIDVEACVARSNTMPHCRRCLARWRQLSLPL</sequence>
<dbReference type="HOGENOM" id="CLU_2756375_0_0_7"/>
<evidence type="ECO:0000256" key="1">
    <source>
        <dbReference type="SAM" id="MobiDB-lite"/>
    </source>
</evidence>
<gene>
    <name evidence="2" type="ORF">SYN_00832</name>
</gene>
<evidence type="ECO:0000313" key="3">
    <source>
        <dbReference type="Proteomes" id="UP000001933"/>
    </source>
</evidence>
<dbReference type="InParanoid" id="Q2LVN2"/>
<dbReference type="EMBL" id="CP000252">
    <property type="protein sequence ID" value="ABC78140.1"/>
    <property type="molecule type" value="Genomic_DNA"/>
</dbReference>
<dbReference type="AlphaFoldDB" id="Q2LVN2"/>
<name>Q2LVN2_SYNAS</name>
<feature type="compositionally biased region" description="Basic and acidic residues" evidence="1">
    <location>
        <begin position="1"/>
        <end position="10"/>
    </location>
</feature>
<evidence type="ECO:0000313" key="2">
    <source>
        <dbReference type="EMBL" id="ABC78140.1"/>
    </source>
</evidence>
<reference evidence="2 3" key="1">
    <citation type="journal article" date="2007" name="Proc. Natl. Acad. Sci. U.S.A.">
        <title>The genome of Syntrophus aciditrophicus: life at the thermodynamic limit of microbial growth.</title>
        <authorList>
            <person name="McInerney M.J."/>
            <person name="Rohlin L."/>
            <person name="Mouttaki H."/>
            <person name="Kim U."/>
            <person name="Krupp R.S."/>
            <person name="Rios-Hernandez L."/>
            <person name="Sieber J."/>
            <person name="Struchtemeyer C.G."/>
            <person name="Bhattacharyya A."/>
            <person name="Campbell J.W."/>
            <person name="Gunsalus R.P."/>
        </authorList>
    </citation>
    <scope>NUCLEOTIDE SEQUENCE [LARGE SCALE GENOMIC DNA]</scope>
    <source>
        <strain evidence="2 3">SB</strain>
    </source>
</reference>